<feature type="compositionally biased region" description="Basic residues" evidence="1">
    <location>
        <begin position="37"/>
        <end position="61"/>
    </location>
</feature>
<name>A0A6C0BT70_9ZZZZ</name>
<dbReference type="AlphaFoldDB" id="A0A6C0BT70"/>
<feature type="region of interest" description="Disordered" evidence="1">
    <location>
        <begin position="36"/>
        <end position="64"/>
    </location>
</feature>
<evidence type="ECO:0000313" key="2">
    <source>
        <dbReference type="EMBL" id="QHS95416.1"/>
    </source>
</evidence>
<accession>A0A6C0BT70</accession>
<dbReference type="EMBL" id="MN739250">
    <property type="protein sequence ID" value="QHS95416.1"/>
    <property type="molecule type" value="Genomic_DNA"/>
</dbReference>
<organism evidence="2">
    <name type="scientific">viral metagenome</name>
    <dbReference type="NCBI Taxonomy" id="1070528"/>
    <lineage>
        <taxon>unclassified sequences</taxon>
        <taxon>metagenomes</taxon>
        <taxon>organismal metagenomes</taxon>
    </lineage>
</organism>
<reference evidence="2" key="1">
    <citation type="journal article" date="2020" name="Nature">
        <title>Giant virus diversity and host interactions through global metagenomics.</title>
        <authorList>
            <person name="Schulz F."/>
            <person name="Roux S."/>
            <person name="Paez-Espino D."/>
            <person name="Jungbluth S."/>
            <person name="Walsh D.A."/>
            <person name="Denef V.J."/>
            <person name="McMahon K.D."/>
            <person name="Konstantinidis K.T."/>
            <person name="Eloe-Fadrosh E.A."/>
            <person name="Kyrpides N.C."/>
            <person name="Woyke T."/>
        </authorList>
    </citation>
    <scope>NUCLEOTIDE SEQUENCE</scope>
    <source>
        <strain evidence="2">GVMAG-M-3300018428-35</strain>
    </source>
</reference>
<protein>
    <submittedName>
        <fullName evidence="2">Uncharacterized protein</fullName>
    </submittedName>
</protein>
<proteinExistence type="predicted"/>
<evidence type="ECO:0000256" key="1">
    <source>
        <dbReference type="SAM" id="MobiDB-lite"/>
    </source>
</evidence>
<feature type="region of interest" description="Disordered" evidence="1">
    <location>
        <begin position="131"/>
        <end position="151"/>
    </location>
</feature>
<sequence length="183" mass="20710">MEWDDMDCESKLKEMTDSRDRLQEVLKENIEYINRISPRKQKKTVKSGSKKKKKKKKKKKVVQGGGFLPCLPCLSPLVTGAGVLGAGASAVAAGKYYSSSSSSSSSSKMVNGNIIRNDEYIMSSSLNGKKKKDKFKIKQKNKKVTYKKGKEKMKTRNFRTIKAAEKFYNKLKGQCKKKKYKKC</sequence>